<evidence type="ECO:0000313" key="2">
    <source>
        <dbReference type="Proteomes" id="UP000427166"/>
    </source>
</evidence>
<proteinExistence type="predicted"/>
<organism evidence="1 2">
    <name type="scientific">Corynebacterium phage EmiRose</name>
    <dbReference type="NCBI Taxonomy" id="2565372"/>
    <lineage>
        <taxon>Viruses</taxon>
        <taxon>Duplodnaviria</taxon>
        <taxon>Heunggongvirae</taxon>
        <taxon>Uroviricota</taxon>
        <taxon>Caudoviricetes</taxon>
        <taxon>Emirosevirus</taxon>
        <taxon>Emirosevirus emirose</taxon>
    </lineage>
</organism>
<dbReference type="KEGG" id="vg:80018870"/>
<protein>
    <submittedName>
        <fullName evidence="1">Minor tail protein</fullName>
    </submittedName>
</protein>
<keyword evidence="2" id="KW-1185">Reference proteome</keyword>
<dbReference type="GeneID" id="80018870"/>
<accession>A0A649VQ83</accession>
<reference evidence="1 2" key="1">
    <citation type="submission" date="2019-10" db="EMBL/GenBank/DDBJ databases">
        <authorList>
            <person name="Davis E.R."/>
            <person name="Mohamed A."/>
            <person name="Ilzat A."/>
            <person name="Sivanathan V."/>
            <person name="Garlena R.A."/>
            <person name="Russell D.A."/>
            <person name="Pope W.H."/>
            <person name="Jacobs-Sera D."/>
            <person name="Hatfull G.F."/>
        </authorList>
    </citation>
    <scope>NUCLEOTIDE SEQUENCE [LARGE SCALE GENOMIC DNA]</scope>
</reference>
<dbReference type="RefSeq" id="YP_010754284.1">
    <property type="nucleotide sequence ID" value="NC_073458.1"/>
</dbReference>
<sequence>MSTVFETYTGATGEPIELGLITPQGGRVAYIGNYESVKASISIYEASTLEFTTPLDDNTALLLPCDGKVIITYKVGDKVWLFMPNVAEVVSHDDDPALAVVHVTASTGIATLAGERIPPGLSLPQEQWSSETFSIAGNTESVVKQVLYAGVNRANHPLYVLTSLDRGPYIEITGAWEAADKVVIDALRGSGFYLRFDGWIDGMPYPEAKPFIPTYFVDVVPYRPTDVVWTPEAGDVTDWSVTYTRAAANRVTLTYKEKDAPRTQLLTLTDGDDLTGWQHREIVEKFDYAYADWEDKDIPPEAFRLQNQMEDKARRLLTANGPSVEVKATIDVANLWNFTSNRADPRGFDLGDIVTLGLPVVGDVSAVVISVDIETTADSHTVTPHVGTEDTISSDVFTQVSLLAQRVHRLESQQ</sequence>
<dbReference type="EMBL" id="MN586033">
    <property type="protein sequence ID" value="QGJ94149.1"/>
    <property type="molecule type" value="Genomic_DNA"/>
</dbReference>
<evidence type="ECO:0000313" key="1">
    <source>
        <dbReference type="EMBL" id="QGJ94149.1"/>
    </source>
</evidence>
<gene>
    <name evidence="1" type="primary">17</name>
    <name evidence="1" type="ORF">SEA_EMIROSE_17</name>
</gene>
<dbReference type="Proteomes" id="UP000427166">
    <property type="component" value="Segment"/>
</dbReference>
<name>A0A649VQ83_9CAUD</name>